<gene>
    <name evidence="1" type="primary">jg16872</name>
    <name evidence="1" type="ORF">PAEG_LOCUS26796</name>
</gene>
<dbReference type="Proteomes" id="UP000838756">
    <property type="component" value="Unassembled WGS sequence"/>
</dbReference>
<evidence type="ECO:0000313" key="2">
    <source>
        <dbReference type="Proteomes" id="UP000838756"/>
    </source>
</evidence>
<evidence type="ECO:0000313" key="1">
    <source>
        <dbReference type="EMBL" id="CAH2268440.1"/>
    </source>
</evidence>
<protein>
    <submittedName>
        <fullName evidence="1">Jg16872 protein</fullName>
    </submittedName>
</protein>
<name>A0A8S4SHT2_9NEOP</name>
<comment type="caution">
    <text evidence="1">The sequence shown here is derived from an EMBL/GenBank/DDBJ whole genome shotgun (WGS) entry which is preliminary data.</text>
</comment>
<sequence>MNYGTPHEIPMSSSKRKPVETMMMKPEVRKLVLAISCLKEHAKPPVLVLFTKMVYMITGYCPLNKHLFNLCITESPLCRAYMEVDKTPTNVMPFLYIGDRSSRATRSVKQLGTMYNKAFQPTK</sequence>
<keyword evidence="2" id="KW-1185">Reference proteome</keyword>
<accession>A0A8S4SHT2</accession>
<proteinExistence type="predicted"/>
<dbReference type="AlphaFoldDB" id="A0A8S4SHT2"/>
<reference evidence="1" key="1">
    <citation type="submission" date="2022-03" db="EMBL/GenBank/DDBJ databases">
        <authorList>
            <person name="Lindestad O."/>
        </authorList>
    </citation>
    <scope>NUCLEOTIDE SEQUENCE</scope>
</reference>
<organism evidence="1 2">
    <name type="scientific">Pararge aegeria aegeria</name>
    <dbReference type="NCBI Taxonomy" id="348720"/>
    <lineage>
        <taxon>Eukaryota</taxon>
        <taxon>Metazoa</taxon>
        <taxon>Ecdysozoa</taxon>
        <taxon>Arthropoda</taxon>
        <taxon>Hexapoda</taxon>
        <taxon>Insecta</taxon>
        <taxon>Pterygota</taxon>
        <taxon>Neoptera</taxon>
        <taxon>Endopterygota</taxon>
        <taxon>Lepidoptera</taxon>
        <taxon>Glossata</taxon>
        <taxon>Ditrysia</taxon>
        <taxon>Papilionoidea</taxon>
        <taxon>Nymphalidae</taxon>
        <taxon>Satyrinae</taxon>
        <taxon>Satyrini</taxon>
        <taxon>Parargina</taxon>
        <taxon>Pararge</taxon>
    </lineage>
</organism>
<dbReference type="OrthoDB" id="5419617at2759"/>
<dbReference type="EMBL" id="CAKXAJ010026436">
    <property type="protein sequence ID" value="CAH2268440.1"/>
    <property type="molecule type" value="Genomic_DNA"/>
</dbReference>